<dbReference type="GO" id="GO:0071011">
    <property type="term" value="C:precatalytic spliceosome"/>
    <property type="evidence" value="ECO:0007669"/>
    <property type="project" value="TreeGrafter"/>
</dbReference>
<dbReference type="GO" id="GO:0000974">
    <property type="term" value="C:Prp19 complex"/>
    <property type="evidence" value="ECO:0007669"/>
    <property type="project" value="TreeGrafter"/>
</dbReference>
<accession>A0A2P6R0A2</accession>
<comment type="caution">
    <text evidence="5">The sequence shown here is derived from an EMBL/GenBank/DDBJ whole genome shotgun (WGS) entry which is preliminary data.</text>
</comment>
<feature type="repeat" description="WD" evidence="4">
    <location>
        <begin position="57"/>
        <end position="98"/>
    </location>
</feature>
<evidence type="ECO:0000256" key="2">
    <source>
        <dbReference type="ARBA" id="ARBA00022737"/>
    </source>
</evidence>
<dbReference type="SMART" id="SM00320">
    <property type="entry name" value="WD40"/>
    <property type="match status" value="3"/>
</dbReference>
<dbReference type="GO" id="GO:0071013">
    <property type="term" value="C:catalytic step 2 spliceosome"/>
    <property type="evidence" value="ECO:0007669"/>
    <property type="project" value="TreeGrafter"/>
</dbReference>
<feature type="repeat" description="WD" evidence="4">
    <location>
        <begin position="99"/>
        <end position="140"/>
    </location>
</feature>
<evidence type="ECO:0000313" key="6">
    <source>
        <dbReference type="Proteomes" id="UP000238479"/>
    </source>
</evidence>
<evidence type="ECO:0000256" key="1">
    <source>
        <dbReference type="ARBA" id="ARBA00022574"/>
    </source>
</evidence>
<protein>
    <submittedName>
        <fullName evidence="5">Putative transcription factor WD40-like family</fullName>
    </submittedName>
</protein>
<dbReference type="GO" id="GO:0000398">
    <property type="term" value="P:mRNA splicing, via spliceosome"/>
    <property type="evidence" value="ECO:0007669"/>
    <property type="project" value="InterPro"/>
</dbReference>
<keyword evidence="2" id="KW-0677">Repeat</keyword>
<dbReference type="Pfam" id="PF00400">
    <property type="entry name" value="WD40"/>
    <property type="match status" value="3"/>
</dbReference>
<dbReference type="PANTHER" id="PTHR19923">
    <property type="entry name" value="WD40 REPEAT PROTEINPRL1/PRL2-RELATED"/>
    <property type="match status" value="1"/>
</dbReference>
<dbReference type="SUPFAM" id="SSF50978">
    <property type="entry name" value="WD40 repeat-like"/>
    <property type="match status" value="1"/>
</dbReference>
<dbReference type="InterPro" id="IPR001680">
    <property type="entry name" value="WD40_rpt"/>
</dbReference>
<dbReference type="InterPro" id="IPR019775">
    <property type="entry name" value="WD40_repeat_CS"/>
</dbReference>
<dbReference type="STRING" id="74649.A0A2P6R0A2"/>
<evidence type="ECO:0000256" key="3">
    <source>
        <dbReference type="ARBA" id="ARBA00025726"/>
    </source>
</evidence>
<keyword evidence="6" id="KW-1185">Reference proteome</keyword>
<keyword evidence="1 4" id="KW-0853">WD repeat</keyword>
<dbReference type="AlphaFoldDB" id="A0A2P6R0A2"/>
<dbReference type="InterPro" id="IPR045241">
    <property type="entry name" value="Prp46/PLRG1-like"/>
</dbReference>
<dbReference type="Proteomes" id="UP000238479">
    <property type="component" value="Chromosome 4"/>
</dbReference>
<dbReference type="InterPro" id="IPR015943">
    <property type="entry name" value="WD40/YVTN_repeat-like_dom_sf"/>
</dbReference>
<dbReference type="PANTHER" id="PTHR19923:SF0">
    <property type="entry name" value="PLEIOTROPIC REGULATOR 1"/>
    <property type="match status" value="1"/>
</dbReference>
<dbReference type="PROSITE" id="PS00678">
    <property type="entry name" value="WD_REPEATS_1"/>
    <property type="match status" value="1"/>
</dbReference>
<evidence type="ECO:0000313" key="5">
    <source>
        <dbReference type="EMBL" id="PRQ39858.1"/>
    </source>
</evidence>
<comment type="similarity">
    <text evidence="3">Belongs to the WD repeat PRL1/PRL2 family.</text>
</comment>
<dbReference type="Gramene" id="PRQ39858">
    <property type="protein sequence ID" value="PRQ39858"/>
    <property type="gene ID" value="RchiOBHm_Chr4g0429811"/>
</dbReference>
<dbReference type="PROSITE" id="PS50294">
    <property type="entry name" value="WD_REPEATS_REGION"/>
    <property type="match status" value="1"/>
</dbReference>
<dbReference type="InterPro" id="IPR036322">
    <property type="entry name" value="WD40_repeat_dom_sf"/>
</dbReference>
<dbReference type="EMBL" id="PDCK01000042">
    <property type="protein sequence ID" value="PRQ39858.1"/>
    <property type="molecule type" value="Genomic_DNA"/>
</dbReference>
<proteinExistence type="inferred from homology"/>
<evidence type="ECO:0000256" key="4">
    <source>
        <dbReference type="PROSITE-ProRule" id="PRU00221"/>
    </source>
</evidence>
<dbReference type="OMA" id="WDIHRER"/>
<name>A0A2P6R0A2_ROSCH</name>
<sequence length="169" mass="18928">MGCSNRKATAYSLTLTGHTLQIRGLVVSSKHPYMFSAVDHKEVKFWDLTQNKVIRSYHGHLSSVYCLATHPTLDILLTGGRDSVCRVWDIRTQTHVHAFLGYDSTVCSVFTRPIDPHVVTGSHAATIKFWDLGGGKAMSTLTHHKKSVRAMAPHPKDQHCFTFCVSRQH</sequence>
<reference evidence="5 6" key="1">
    <citation type="journal article" date="2018" name="Nat. Genet.">
        <title>The Rosa genome provides new insights in the design of modern roses.</title>
        <authorList>
            <person name="Bendahmane M."/>
        </authorList>
    </citation>
    <scope>NUCLEOTIDE SEQUENCE [LARGE SCALE GENOMIC DNA]</scope>
    <source>
        <strain evidence="6">cv. Old Blush</strain>
    </source>
</reference>
<organism evidence="5 6">
    <name type="scientific">Rosa chinensis</name>
    <name type="common">China rose</name>
    <dbReference type="NCBI Taxonomy" id="74649"/>
    <lineage>
        <taxon>Eukaryota</taxon>
        <taxon>Viridiplantae</taxon>
        <taxon>Streptophyta</taxon>
        <taxon>Embryophyta</taxon>
        <taxon>Tracheophyta</taxon>
        <taxon>Spermatophyta</taxon>
        <taxon>Magnoliopsida</taxon>
        <taxon>eudicotyledons</taxon>
        <taxon>Gunneridae</taxon>
        <taxon>Pentapetalae</taxon>
        <taxon>rosids</taxon>
        <taxon>fabids</taxon>
        <taxon>Rosales</taxon>
        <taxon>Rosaceae</taxon>
        <taxon>Rosoideae</taxon>
        <taxon>Rosoideae incertae sedis</taxon>
        <taxon>Rosa</taxon>
    </lineage>
</organism>
<feature type="repeat" description="WD" evidence="4">
    <location>
        <begin position="15"/>
        <end position="56"/>
    </location>
</feature>
<dbReference type="PROSITE" id="PS50082">
    <property type="entry name" value="WD_REPEATS_2"/>
    <property type="match status" value="3"/>
</dbReference>
<dbReference type="Gene3D" id="2.130.10.10">
    <property type="entry name" value="YVTN repeat-like/Quinoprotein amine dehydrogenase"/>
    <property type="match status" value="1"/>
</dbReference>
<gene>
    <name evidence="5" type="ORF">RchiOBHm_Chr4g0429811</name>
</gene>